<feature type="active site" evidence="3">
    <location>
        <position position="245"/>
    </location>
</feature>
<dbReference type="PANTHER" id="PTHR42804">
    <property type="entry name" value="ALDEHYDE DEHYDROGENASE"/>
    <property type="match status" value="1"/>
</dbReference>
<proteinExistence type="inferred from homology"/>
<evidence type="ECO:0000259" key="5">
    <source>
        <dbReference type="Pfam" id="PF00171"/>
    </source>
</evidence>
<dbReference type="Proteomes" id="UP001595530">
    <property type="component" value="Unassembled WGS sequence"/>
</dbReference>
<dbReference type="SUPFAM" id="SSF53720">
    <property type="entry name" value="ALDH-like"/>
    <property type="match status" value="1"/>
</dbReference>
<dbReference type="InterPro" id="IPR016163">
    <property type="entry name" value="Ald_DH_C"/>
</dbReference>
<protein>
    <submittedName>
        <fullName evidence="6">Aldehyde dehydrogenase family protein</fullName>
    </submittedName>
</protein>
<reference evidence="7" key="1">
    <citation type="journal article" date="2019" name="Int. J. Syst. Evol. Microbiol.">
        <title>The Global Catalogue of Microorganisms (GCM) 10K type strain sequencing project: providing services to taxonomists for standard genome sequencing and annotation.</title>
        <authorList>
            <consortium name="The Broad Institute Genomics Platform"/>
            <consortium name="The Broad Institute Genome Sequencing Center for Infectious Disease"/>
            <person name="Wu L."/>
            <person name="Ma J."/>
        </authorList>
    </citation>
    <scope>NUCLEOTIDE SEQUENCE [LARGE SCALE GENOMIC DNA]</scope>
    <source>
        <strain evidence="7">KCTC 42986</strain>
    </source>
</reference>
<comment type="similarity">
    <text evidence="1 4">Belongs to the aldehyde dehydrogenase family.</text>
</comment>
<dbReference type="RefSeq" id="WP_390324736.1">
    <property type="nucleotide sequence ID" value="NZ_JBHRTP010000038.1"/>
</dbReference>
<dbReference type="EMBL" id="JBHRTP010000038">
    <property type="protein sequence ID" value="MFC3108818.1"/>
    <property type="molecule type" value="Genomic_DNA"/>
</dbReference>
<dbReference type="PANTHER" id="PTHR42804:SF1">
    <property type="entry name" value="ALDEHYDE DEHYDROGENASE-RELATED"/>
    <property type="match status" value="1"/>
</dbReference>
<evidence type="ECO:0000256" key="4">
    <source>
        <dbReference type="RuleBase" id="RU003345"/>
    </source>
</evidence>
<name>A0ABV7F180_9BURK</name>
<sequence length="503" mass="53731">MTQTTQFYINGAWVKPSQQSQIDVVNSHTEQVIARIPEATVQEAEQAIAAARAAFDAWSQTPPEVRADYLQKIADGLKARSEELAQTISDEVGIPLRVSGRLQVSGPIWQWGNYAKIIQSFEWQQQVGNSLVVREPIGVVACITPWNFPFSQITLKVAAALAAGCTVVLKPSEVAPINAFILAEVIHAAGLPAGVFNMITGYGPVVGEVLASHPDVDMVSFTGSTRAGKRVAELAAASVKRVALELGGKSASVILDDADFEKAIKGTVGACFLNSGQTCSAHTRMLVPHSRVEEAKALAKRFADGYTVGDPRAESTRLRVEEAKALAKRFADGYTVGDPRAESTRLGPLVSAVQRDRVVSLIEKGIENGMELVTGGPGAPLPTGFYVKPTVFATNDSKAVLAQEEIFGPVLTIIPYQDEDDAIRIANDSIYGLGGAVWSGDEDRAVRVARRIRTGQVDINGGAFNPLAPFGGYKQSGVGRENGCYGLEEYLQFKALQMTSAAA</sequence>
<gene>
    <name evidence="6" type="ORF">ACFOFO_12740</name>
</gene>
<comment type="caution">
    <text evidence="6">The sequence shown here is derived from an EMBL/GenBank/DDBJ whole genome shotgun (WGS) entry which is preliminary data.</text>
</comment>
<dbReference type="PROSITE" id="PS00687">
    <property type="entry name" value="ALDEHYDE_DEHYDR_GLU"/>
    <property type="match status" value="1"/>
</dbReference>
<dbReference type="Gene3D" id="3.40.605.10">
    <property type="entry name" value="Aldehyde Dehydrogenase, Chain A, domain 1"/>
    <property type="match status" value="2"/>
</dbReference>
<dbReference type="InterPro" id="IPR029510">
    <property type="entry name" value="Ald_DH_CS_GLU"/>
</dbReference>
<dbReference type="InterPro" id="IPR016162">
    <property type="entry name" value="Ald_DH_N"/>
</dbReference>
<evidence type="ECO:0000256" key="2">
    <source>
        <dbReference type="ARBA" id="ARBA00023002"/>
    </source>
</evidence>
<feature type="domain" description="Aldehyde dehydrogenase" evidence="5">
    <location>
        <begin position="326"/>
        <end position="495"/>
    </location>
</feature>
<evidence type="ECO:0000256" key="1">
    <source>
        <dbReference type="ARBA" id="ARBA00009986"/>
    </source>
</evidence>
<dbReference type="Pfam" id="PF00171">
    <property type="entry name" value="Aldedh"/>
    <property type="match status" value="2"/>
</dbReference>
<organism evidence="6 7">
    <name type="scientific">Undibacterium arcticum</name>
    <dbReference type="NCBI Taxonomy" id="1762892"/>
    <lineage>
        <taxon>Bacteria</taxon>
        <taxon>Pseudomonadati</taxon>
        <taxon>Pseudomonadota</taxon>
        <taxon>Betaproteobacteria</taxon>
        <taxon>Burkholderiales</taxon>
        <taxon>Oxalobacteraceae</taxon>
        <taxon>Undibacterium</taxon>
    </lineage>
</organism>
<keyword evidence="7" id="KW-1185">Reference proteome</keyword>
<dbReference type="InterPro" id="IPR015590">
    <property type="entry name" value="Aldehyde_DH_dom"/>
</dbReference>
<evidence type="ECO:0000256" key="3">
    <source>
        <dbReference type="PROSITE-ProRule" id="PRU10007"/>
    </source>
</evidence>
<dbReference type="Gene3D" id="3.40.309.10">
    <property type="entry name" value="Aldehyde Dehydrogenase, Chain A, domain 2"/>
    <property type="match status" value="2"/>
</dbReference>
<evidence type="ECO:0000313" key="6">
    <source>
        <dbReference type="EMBL" id="MFC3108818.1"/>
    </source>
</evidence>
<keyword evidence="2 4" id="KW-0560">Oxidoreductase</keyword>
<dbReference type="InterPro" id="IPR016161">
    <property type="entry name" value="Ald_DH/histidinol_DH"/>
</dbReference>
<evidence type="ECO:0000313" key="7">
    <source>
        <dbReference type="Proteomes" id="UP001595530"/>
    </source>
</evidence>
<dbReference type="CDD" id="cd07138">
    <property type="entry name" value="ALDH_CddD_SSP0762"/>
    <property type="match status" value="1"/>
</dbReference>
<accession>A0ABV7F180</accession>
<feature type="domain" description="Aldehyde dehydrogenase" evidence="5">
    <location>
        <begin position="13"/>
        <end position="317"/>
    </location>
</feature>